<evidence type="ECO:0000313" key="4">
    <source>
        <dbReference type="Proteomes" id="UP000824111"/>
    </source>
</evidence>
<comment type="caution">
    <text evidence="3">The sequence shown here is derived from an EMBL/GenBank/DDBJ whole genome shotgun (WGS) entry which is preliminary data.</text>
</comment>
<feature type="domain" description="Methyltransferase" evidence="2">
    <location>
        <begin position="105"/>
        <end position="206"/>
    </location>
</feature>
<dbReference type="PANTHER" id="PTHR45277:SF1">
    <property type="entry name" value="EXPRESSED PROTEIN"/>
    <property type="match status" value="1"/>
</dbReference>
<gene>
    <name evidence="3" type="ORF">IAB04_05720</name>
</gene>
<evidence type="ECO:0000256" key="1">
    <source>
        <dbReference type="SAM" id="Phobius"/>
    </source>
</evidence>
<dbReference type="InterPro" id="IPR029063">
    <property type="entry name" value="SAM-dependent_MTases_sf"/>
</dbReference>
<organism evidence="3 4">
    <name type="scientific">Candidatus Avimonoglobus intestinipullorum</name>
    <dbReference type="NCBI Taxonomy" id="2840699"/>
    <lineage>
        <taxon>Bacteria</taxon>
        <taxon>Bacillati</taxon>
        <taxon>Bacillota</taxon>
        <taxon>Clostridia</taxon>
        <taxon>Eubacteriales</taxon>
        <taxon>Candidatus Avimonoglobus</taxon>
    </lineage>
</organism>
<name>A0A9D1LVG6_9FIRM</name>
<accession>A0A9D1LVG6</accession>
<keyword evidence="3" id="KW-0489">Methyltransferase</keyword>
<dbReference type="AlphaFoldDB" id="A0A9D1LVG6"/>
<reference evidence="3" key="1">
    <citation type="submission" date="2020-10" db="EMBL/GenBank/DDBJ databases">
        <authorList>
            <person name="Gilroy R."/>
        </authorList>
    </citation>
    <scope>NUCLEOTIDE SEQUENCE</scope>
    <source>
        <strain evidence="3">ChiSjej4B22-9803</strain>
    </source>
</reference>
<dbReference type="Gene3D" id="3.40.50.150">
    <property type="entry name" value="Vaccinia Virus protein VP39"/>
    <property type="match status" value="1"/>
</dbReference>
<dbReference type="Proteomes" id="UP000824111">
    <property type="component" value="Unassembled WGS sequence"/>
</dbReference>
<reference evidence="3" key="2">
    <citation type="journal article" date="2021" name="PeerJ">
        <title>Extensive microbial diversity within the chicken gut microbiome revealed by metagenomics and culture.</title>
        <authorList>
            <person name="Gilroy R."/>
            <person name="Ravi A."/>
            <person name="Getino M."/>
            <person name="Pursley I."/>
            <person name="Horton D.L."/>
            <person name="Alikhan N.F."/>
            <person name="Baker D."/>
            <person name="Gharbi K."/>
            <person name="Hall N."/>
            <person name="Watson M."/>
            <person name="Adriaenssens E.M."/>
            <person name="Foster-Nyarko E."/>
            <person name="Jarju S."/>
            <person name="Secka A."/>
            <person name="Antonio M."/>
            <person name="Oren A."/>
            <person name="Chaudhuri R.R."/>
            <person name="La Ragione R."/>
            <person name="Hildebrand F."/>
            <person name="Pallen M.J."/>
        </authorList>
    </citation>
    <scope>NUCLEOTIDE SEQUENCE</scope>
    <source>
        <strain evidence="3">ChiSjej4B22-9803</strain>
    </source>
</reference>
<evidence type="ECO:0000313" key="3">
    <source>
        <dbReference type="EMBL" id="HIU48843.1"/>
    </source>
</evidence>
<feature type="transmembrane region" description="Helical" evidence="1">
    <location>
        <begin position="52"/>
        <end position="71"/>
    </location>
</feature>
<keyword evidence="3" id="KW-0808">Transferase</keyword>
<feature type="transmembrane region" description="Helical" evidence="1">
    <location>
        <begin position="25"/>
        <end position="46"/>
    </location>
</feature>
<keyword evidence="1" id="KW-0472">Membrane</keyword>
<sequence>MMAKRNDIKLGTHGEDYGNWMSTPVFYVFGGLAALALILAVVSFALLHIAGLGVLFTVAAAVLAILLCRFYRIRRQYAFGGGNIMENVHNGILSHLRYNGRGTLLDVGCGSGALSIRAALIWPEAKVIGVDSWGAMYGYSKALCEKNAASEGVDVRCEFRRGDANHLDIPDESVDAVVSNYVYHNIAGADRQALLLETLRTLKKGGAFTINDTMPPRLYGDMEAFVQKLRAMGYREVRLVDSSTEIFGSRFRAGALLLGNSKMLSGIK</sequence>
<dbReference type="CDD" id="cd02440">
    <property type="entry name" value="AdoMet_MTases"/>
    <property type="match status" value="1"/>
</dbReference>
<keyword evidence="1" id="KW-0812">Transmembrane</keyword>
<dbReference type="SUPFAM" id="SSF53335">
    <property type="entry name" value="S-adenosyl-L-methionine-dependent methyltransferases"/>
    <property type="match status" value="1"/>
</dbReference>
<dbReference type="GO" id="GO:0032259">
    <property type="term" value="P:methylation"/>
    <property type="evidence" value="ECO:0007669"/>
    <property type="project" value="UniProtKB-KW"/>
</dbReference>
<keyword evidence="1" id="KW-1133">Transmembrane helix</keyword>
<dbReference type="Pfam" id="PF13649">
    <property type="entry name" value="Methyltransf_25"/>
    <property type="match status" value="1"/>
</dbReference>
<dbReference type="InterPro" id="IPR041698">
    <property type="entry name" value="Methyltransf_25"/>
</dbReference>
<dbReference type="EMBL" id="DVND01000149">
    <property type="protein sequence ID" value="HIU48843.1"/>
    <property type="molecule type" value="Genomic_DNA"/>
</dbReference>
<dbReference type="PANTHER" id="PTHR45277">
    <property type="entry name" value="EXPRESSED PROTEIN"/>
    <property type="match status" value="1"/>
</dbReference>
<protein>
    <submittedName>
        <fullName evidence="3">Class I SAM-dependent methyltransferase</fullName>
    </submittedName>
</protein>
<dbReference type="GO" id="GO:0008757">
    <property type="term" value="F:S-adenosylmethionine-dependent methyltransferase activity"/>
    <property type="evidence" value="ECO:0007669"/>
    <property type="project" value="InterPro"/>
</dbReference>
<proteinExistence type="predicted"/>
<evidence type="ECO:0000259" key="2">
    <source>
        <dbReference type="Pfam" id="PF13649"/>
    </source>
</evidence>